<organism evidence="11 12">
    <name type="scientific">Popillia japonica</name>
    <name type="common">Japanese beetle</name>
    <dbReference type="NCBI Taxonomy" id="7064"/>
    <lineage>
        <taxon>Eukaryota</taxon>
        <taxon>Metazoa</taxon>
        <taxon>Ecdysozoa</taxon>
        <taxon>Arthropoda</taxon>
        <taxon>Hexapoda</taxon>
        <taxon>Insecta</taxon>
        <taxon>Pterygota</taxon>
        <taxon>Neoptera</taxon>
        <taxon>Endopterygota</taxon>
        <taxon>Coleoptera</taxon>
        <taxon>Polyphaga</taxon>
        <taxon>Scarabaeiformia</taxon>
        <taxon>Scarabaeidae</taxon>
        <taxon>Rutelinae</taxon>
        <taxon>Popillia</taxon>
    </lineage>
</organism>
<dbReference type="GO" id="GO:0061630">
    <property type="term" value="F:ubiquitin protein ligase activity"/>
    <property type="evidence" value="ECO:0007669"/>
    <property type="project" value="TreeGrafter"/>
</dbReference>
<evidence type="ECO:0000259" key="10">
    <source>
        <dbReference type="PROSITE" id="PS51873"/>
    </source>
</evidence>
<dbReference type="AlphaFoldDB" id="A0AAW1L4I3"/>
<keyword evidence="3" id="KW-0677">Repeat</keyword>
<keyword evidence="6" id="KW-0862">Zinc</keyword>
<dbReference type="GO" id="GO:1990450">
    <property type="term" value="F:linear polyubiquitin binding"/>
    <property type="evidence" value="ECO:0007669"/>
    <property type="project" value="TreeGrafter"/>
</dbReference>
<dbReference type="InterPro" id="IPR041031">
    <property type="entry name" value="RNF31_C"/>
</dbReference>
<evidence type="ECO:0000313" key="12">
    <source>
        <dbReference type="Proteomes" id="UP001458880"/>
    </source>
</evidence>
<feature type="compositionally biased region" description="Basic residues" evidence="8">
    <location>
        <begin position="69"/>
        <end position="79"/>
    </location>
</feature>
<name>A0AAW1L4I3_POPJA</name>
<feature type="compositionally biased region" description="Polar residues" evidence="8">
    <location>
        <begin position="50"/>
        <end position="64"/>
    </location>
</feature>
<evidence type="ECO:0000256" key="7">
    <source>
        <dbReference type="PROSITE-ProRule" id="PRU00175"/>
    </source>
</evidence>
<comment type="caution">
    <text evidence="11">The sequence shown here is derived from an EMBL/GenBank/DDBJ whole genome shotgun (WGS) entry which is preliminary data.</text>
</comment>
<evidence type="ECO:0000313" key="11">
    <source>
        <dbReference type="EMBL" id="KAK9728253.1"/>
    </source>
</evidence>
<evidence type="ECO:0000256" key="3">
    <source>
        <dbReference type="ARBA" id="ARBA00022737"/>
    </source>
</evidence>
<protein>
    <submittedName>
        <fullName evidence="11">IBR domain, a half RING-finger domain</fullName>
    </submittedName>
</protein>
<sequence length="1057" mass="119207">MLKKAEAEKDTKPKLEDPILQSSISDEPTPITEISIVESLTETKSGEEVQPSTSVNDEVTQNEAGTAKPVRRKPKKAIKHPAPPPPPPPAPVPENSTLTQNYSDNAIQEINSTINNALEVLNNIPEDVKEVQAHIPKAVNEEAQPDLEILPKTDLLQVGDATSISKQDGPSKKKISRSKSSKIPVLRQTSNQKQNSKSIGQSKSESHIPVKKNTSLKKDLGGNVKNNKPAGQTLKEPPQPLEDLVPSLEIVDETNQILRNETAVSQDDTLPESAEDSMSTQDQDKKKLRRQSKIDLAKTSGEEAQTQAVEVETPQETPTTTTDPTLDHNTSPQRIIPDIVREDIADDGAEAIAPTSRKFSLVHMKKSSIDSTASSRQMSYTKSLDNDSDSSVSENSFGDFEELDEDEEEPDFEELDEDEEEPEKDDRAKIESNTQPRTYDKYMEDTCETEEEVEEDDKFEQSVDKIEEEVEDQNEGSENIEDLRIEVEIKQLSELDTMERQARRFLAEGHVETYEQAELAVSLLSLHFLTEEVLEAVKQCNSLDTAIAYLQQECELCAGKYHMNDIISMLKCVHRCCRECAKNYYTVQITDRNIMDCTCPFCKSPNLSEISEDEQSDYFANLDILLKSIVEPQVHELFQSKLRDRTLMQDPHFKWCAQCSSGFIANPRQKRLICPDCRSVTCANCRRPWEKQHEGITCEKFAEWKEANDPDNQASAVAKHLAEHVQVRVLQRLRQSFYDGCQMRRQCVLRQIGFVCNGCGKAFMMGAKCGVSAYCAKLGLHAHHPRNCLFYLRDKEPVELQKLLKDNNVKFDDGIPADKEENAAAIPKCKVQLQKETPGGLVKFDDGIPADKEENAAAIPKCKVQLQKETPGGLLDTVCNSEVMPGQAGLCRMHYIEYLCILIRKYNVDPMSILSAEDLETVVRRAAKKLPPNAFGTPQIIYKERLIQVRSTLLEKINVWAWLHYIEYLVGLIGRHKLDPVSVFDLIEVMQELKRHGIQVPDIGRHKLDPVSVFDLIEVMQELKRHGIQVPDRSPNDTDEVYRVKCSKIVRDKIPLE</sequence>
<dbReference type="InterPro" id="IPR026254">
    <property type="entry name" value="RNF31-like"/>
</dbReference>
<dbReference type="PANTHER" id="PTHR16004">
    <property type="entry name" value="RING FINGER PROTEIN 31-RELATED"/>
    <property type="match status" value="1"/>
</dbReference>
<gene>
    <name evidence="11" type="ORF">QE152_g18069</name>
</gene>
<dbReference type="CDD" id="cd20337">
    <property type="entry name" value="BRcat_RBR_HOIP"/>
    <property type="match status" value="1"/>
</dbReference>
<keyword evidence="4 7" id="KW-0863">Zinc-finger</keyword>
<feature type="compositionally biased region" description="Polar residues" evidence="8">
    <location>
        <begin position="187"/>
        <end position="203"/>
    </location>
</feature>
<feature type="region of interest" description="Disordered" evidence="8">
    <location>
        <begin position="1"/>
        <end position="102"/>
    </location>
</feature>
<feature type="compositionally biased region" description="Pro residues" evidence="8">
    <location>
        <begin position="81"/>
        <end position="92"/>
    </location>
</feature>
<evidence type="ECO:0000256" key="1">
    <source>
        <dbReference type="ARBA" id="ARBA00022679"/>
    </source>
</evidence>
<feature type="compositionally biased region" description="Acidic residues" evidence="8">
    <location>
        <begin position="399"/>
        <end position="423"/>
    </location>
</feature>
<evidence type="ECO:0000256" key="8">
    <source>
        <dbReference type="SAM" id="MobiDB-lite"/>
    </source>
</evidence>
<reference evidence="11 12" key="1">
    <citation type="journal article" date="2024" name="BMC Genomics">
        <title>De novo assembly and annotation of Popillia japonica's genome with initial clues to its potential as an invasive pest.</title>
        <authorList>
            <person name="Cucini C."/>
            <person name="Boschi S."/>
            <person name="Funari R."/>
            <person name="Cardaioli E."/>
            <person name="Iannotti N."/>
            <person name="Marturano G."/>
            <person name="Paoli F."/>
            <person name="Bruttini M."/>
            <person name="Carapelli A."/>
            <person name="Frati F."/>
            <person name="Nardi F."/>
        </authorList>
    </citation>
    <scope>NUCLEOTIDE SEQUENCE [LARGE SCALE GENOMIC DNA]</scope>
    <source>
        <strain evidence="11">DMR45628</strain>
    </source>
</reference>
<evidence type="ECO:0000256" key="4">
    <source>
        <dbReference type="ARBA" id="ARBA00022771"/>
    </source>
</evidence>
<feature type="domain" description="RING-type" evidence="10">
    <location>
        <begin position="550"/>
        <end position="792"/>
    </location>
</feature>
<evidence type="ECO:0000259" key="9">
    <source>
        <dbReference type="PROSITE" id="PS50089"/>
    </source>
</evidence>
<feature type="compositionally biased region" description="Low complexity" evidence="8">
    <location>
        <begin position="310"/>
        <end position="324"/>
    </location>
</feature>
<dbReference type="EMBL" id="JASPKY010000171">
    <property type="protein sequence ID" value="KAK9728253.1"/>
    <property type="molecule type" value="Genomic_DNA"/>
</dbReference>
<dbReference type="Proteomes" id="UP001458880">
    <property type="component" value="Unassembled WGS sequence"/>
</dbReference>
<accession>A0AAW1L4I3</accession>
<evidence type="ECO:0000256" key="2">
    <source>
        <dbReference type="ARBA" id="ARBA00022723"/>
    </source>
</evidence>
<dbReference type="SUPFAM" id="SSF57850">
    <property type="entry name" value="RING/U-box"/>
    <property type="match status" value="2"/>
</dbReference>
<dbReference type="GO" id="GO:0071797">
    <property type="term" value="C:LUBAC complex"/>
    <property type="evidence" value="ECO:0007669"/>
    <property type="project" value="InterPro"/>
</dbReference>
<evidence type="ECO:0000256" key="6">
    <source>
        <dbReference type="ARBA" id="ARBA00022833"/>
    </source>
</evidence>
<dbReference type="PANTHER" id="PTHR16004:SF2">
    <property type="entry name" value="E3 UBIQUITIN-PROTEIN LIGASE LUBEL"/>
    <property type="match status" value="1"/>
</dbReference>
<dbReference type="Pfam" id="PF01485">
    <property type="entry name" value="IBR"/>
    <property type="match status" value="1"/>
</dbReference>
<evidence type="ECO:0000256" key="5">
    <source>
        <dbReference type="ARBA" id="ARBA00022786"/>
    </source>
</evidence>
<keyword evidence="2" id="KW-0479">Metal-binding</keyword>
<proteinExistence type="predicted"/>
<dbReference type="PROSITE" id="PS51873">
    <property type="entry name" value="TRIAD"/>
    <property type="match status" value="1"/>
</dbReference>
<dbReference type="GO" id="GO:0070530">
    <property type="term" value="F:K63-linked polyubiquitin modification-dependent protein binding"/>
    <property type="evidence" value="ECO:0007669"/>
    <property type="project" value="TreeGrafter"/>
</dbReference>
<dbReference type="Gene3D" id="3.30.40.10">
    <property type="entry name" value="Zinc/RING finger domain, C3HC4 (zinc finger)"/>
    <property type="match status" value="1"/>
</dbReference>
<feature type="domain" description="RING-type" evidence="9">
    <location>
        <begin position="554"/>
        <end position="603"/>
    </location>
</feature>
<dbReference type="InterPro" id="IPR013083">
    <property type="entry name" value="Znf_RING/FYVE/PHD"/>
</dbReference>
<dbReference type="GO" id="GO:0097039">
    <property type="term" value="P:protein linear polyubiquitination"/>
    <property type="evidence" value="ECO:0007669"/>
    <property type="project" value="TreeGrafter"/>
</dbReference>
<dbReference type="InterPro" id="IPR001841">
    <property type="entry name" value="Znf_RING"/>
</dbReference>
<feature type="compositionally biased region" description="Polar residues" evidence="8">
    <location>
        <begin position="253"/>
        <end position="268"/>
    </location>
</feature>
<dbReference type="GO" id="GO:0008270">
    <property type="term" value="F:zinc ion binding"/>
    <property type="evidence" value="ECO:0007669"/>
    <property type="project" value="UniProtKB-KW"/>
</dbReference>
<feature type="compositionally biased region" description="Polar residues" evidence="8">
    <location>
        <begin position="369"/>
        <end position="382"/>
    </location>
</feature>
<feature type="compositionally biased region" description="Basic and acidic residues" evidence="8">
    <location>
        <begin position="1"/>
        <end position="17"/>
    </location>
</feature>
<dbReference type="InterPro" id="IPR002867">
    <property type="entry name" value="IBR_dom"/>
</dbReference>
<dbReference type="SMART" id="SM00647">
    <property type="entry name" value="IBR"/>
    <property type="match status" value="1"/>
</dbReference>
<dbReference type="InterPro" id="IPR047540">
    <property type="entry name" value="BRcat_RBR_RNF31-like"/>
</dbReference>
<dbReference type="GO" id="GO:0036435">
    <property type="term" value="F:K48-linked polyubiquitin modification-dependent protein binding"/>
    <property type="evidence" value="ECO:0007669"/>
    <property type="project" value="TreeGrafter"/>
</dbReference>
<dbReference type="Pfam" id="PF18091">
    <property type="entry name" value="E3_UbLigase_RBR"/>
    <property type="match status" value="2"/>
</dbReference>
<dbReference type="PROSITE" id="PS50089">
    <property type="entry name" value="ZF_RING_2"/>
    <property type="match status" value="1"/>
</dbReference>
<feature type="region of interest" description="Disordered" evidence="8">
    <location>
        <begin position="136"/>
        <end position="438"/>
    </location>
</feature>
<keyword evidence="5" id="KW-0833">Ubl conjugation pathway</keyword>
<keyword evidence="12" id="KW-1185">Reference proteome</keyword>
<keyword evidence="1" id="KW-0808">Transferase</keyword>
<dbReference type="InterPro" id="IPR044066">
    <property type="entry name" value="TRIAD_supradom"/>
</dbReference>